<comment type="function">
    <text evidence="4">Functions as a PqqA binding protein and presents PqqA to PqqE, in the pyrroloquinoline quinone (PQQ) biosynthetic pathway.</text>
</comment>
<dbReference type="GO" id="GO:0018189">
    <property type="term" value="P:pyrroloquinoline quinone biosynthetic process"/>
    <property type="evidence" value="ECO:0007669"/>
    <property type="project" value="UniProtKB-UniRule"/>
</dbReference>
<dbReference type="InterPro" id="IPR041881">
    <property type="entry name" value="PqqD_sf"/>
</dbReference>
<dbReference type="Pfam" id="PF05402">
    <property type="entry name" value="PqqD"/>
    <property type="match status" value="1"/>
</dbReference>
<dbReference type="EMBL" id="CACSIM010000001">
    <property type="protein sequence ID" value="CAA0080660.1"/>
    <property type="molecule type" value="Genomic_DNA"/>
</dbReference>
<evidence type="ECO:0000256" key="1">
    <source>
        <dbReference type="ARBA" id="ARBA00004886"/>
    </source>
</evidence>
<reference evidence="7 8" key="1">
    <citation type="submission" date="2019-11" db="EMBL/GenBank/DDBJ databases">
        <authorList>
            <person name="Holert J."/>
        </authorList>
    </citation>
    <scope>NUCLEOTIDE SEQUENCE [LARGE SCALE GENOMIC DNA]</scope>
    <source>
        <strain evidence="5">BC3_2A</strain>
        <strain evidence="6">SB11_1A</strain>
    </source>
</reference>
<dbReference type="NCBIfam" id="TIGR03859">
    <property type="entry name" value="PQQ_PqqD"/>
    <property type="match status" value="1"/>
</dbReference>
<dbReference type="UniPathway" id="UPA00539"/>
<comment type="similarity">
    <text evidence="4">Belongs to the PqqD family.</text>
</comment>
<comment type="pathway">
    <text evidence="1 4">Cofactor biosynthesis; pyrroloquinoline quinone biosynthesis.</text>
</comment>
<dbReference type="InterPro" id="IPR022479">
    <property type="entry name" value="PqqD_bac"/>
</dbReference>
<dbReference type="InterPro" id="IPR008792">
    <property type="entry name" value="PQQD"/>
</dbReference>
<dbReference type="Proteomes" id="UP000435877">
    <property type="component" value="Unassembled WGS sequence"/>
</dbReference>
<evidence type="ECO:0000313" key="6">
    <source>
        <dbReference type="EMBL" id="CAA0085473.1"/>
    </source>
</evidence>
<sequence>MSRVELIPVLHRHFRLQWEPVQDSFVLLYPEGMVKLNASAGEILNACDGMRSVSEISGLLEKKYPDAEGISADVNDFFTAANEKGWTHFV</sequence>
<dbReference type="AlphaFoldDB" id="A0A5S9N8G8"/>
<keyword evidence="3 4" id="KW-0884">PQQ biosynthesis</keyword>
<dbReference type="EMBL" id="CACSIK010000001">
    <property type="protein sequence ID" value="CAA0085473.1"/>
    <property type="molecule type" value="Genomic_DNA"/>
</dbReference>
<evidence type="ECO:0000256" key="3">
    <source>
        <dbReference type="ARBA" id="ARBA00022905"/>
    </source>
</evidence>
<organism evidence="6 7">
    <name type="scientific">Zhongshania aliphaticivorans</name>
    <dbReference type="NCBI Taxonomy" id="1470434"/>
    <lineage>
        <taxon>Bacteria</taxon>
        <taxon>Pseudomonadati</taxon>
        <taxon>Pseudomonadota</taxon>
        <taxon>Gammaproteobacteria</taxon>
        <taxon>Cellvibrionales</taxon>
        <taxon>Spongiibacteraceae</taxon>
        <taxon>Zhongshania</taxon>
    </lineage>
</organism>
<gene>
    <name evidence="4 6" type="primary">pqqD</name>
    <name evidence="6" type="ORF">IHBHHGIJ_00846</name>
    <name evidence="5" type="ORF">KFEGEMFD_00305</name>
</gene>
<evidence type="ECO:0000313" key="8">
    <source>
        <dbReference type="Proteomes" id="UP000439591"/>
    </source>
</evidence>
<dbReference type="Proteomes" id="UP000439591">
    <property type="component" value="Unassembled WGS sequence"/>
</dbReference>
<keyword evidence="7" id="KW-1185">Reference proteome</keyword>
<comment type="subunit">
    <text evidence="2 4">Monomer. Interacts with PqqE.</text>
</comment>
<dbReference type="NCBIfam" id="NF002535">
    <property type="entry name" value="PRK02079.1"/>
    <property type="match status" value="1"/>
</dbReference>
<accession>A0A5S9N8G8</accession>
<dbReference type="GO" id="GO:0048038">
    <property type="term" value="F:quinone binding"/>
    <property type="evidence" value="ECO:0007669"/>
    <property type="project" value="InterPro"/>
</dbReference>
<dbReference type="OrthoDB" id="7356791at2"/>
<dbReference type="HAMAP" id="MF_00655">
    <property type="entry name" value="PQQ_syn_PqqD"/>
    <property type="match status" value="1"/>
</dbReference>
<evidence type="ECO:0000313" key="7">
    <source>
        <dbReference type="Proteomes" id="UP000435877"/>
    </source>
</evidence>
<dbReference type="Gene3D" id="1.10.10.1150">
    <property type="entry name" value="Coenzyme PQQ synthesis protein D (PqqD)"/>
    <property type="match status" value="1"/>
</dbReference>
<name>A0A5S9N8G8_9GAMM</name>
<evidence type="ECO:0000256" key="2">
    <source>
        <dbReference type="ARBA" id="ARBA00011741"/>
    </source>
</evidence>
<dbReference type="RefSeq" id="WP_159267506.1">
    <property type="nucleotide sequence ID" value="NZ_CACSIK010000001.1"/>
</dbReference>
<protein>
    <recommendedName>
        <fullName evidence="4">PqqA binding protein</fullName>
    </recommendedName>
    <alternativeName>
        <fullName evidence="4">Coenzyme PQQ synthesis protein D</fullName>
    </alternativeName>
    <alternativeName>
        <fullName evidence="4">Pyrroloquinoline quinone biosynthesis protein D</fullName>
    </alternativeName>
</protein>
<proteinExistence type="inferred from homology"/>
<evidence type="ECO:0000256" key="4">
    <source>
        <dbReference type="HAMAP-Rule" id="MF_00655"/>
    </source>
</evidence>
<evidence type="ECO:0000313" key="5">
    <source>
        <dbReference type="EMBL" id="CAA0080660.1"/>
    </source>
</evidence>